<feature type="transmembrane region" description="Helical" evidence="1">
    <location>
        <begin position="52"/>
        <end position="74"/>
    </location>
</feature>
<evidence type="ECO:0000256" key="1">
    <source>
        <dbReference type="SAM" id="Phobius"/>
    </source>
</evidence>
<comment type="caution">
    <text evidence="2">The sequence shown here is derived from an EMBL/GenBank/DDBJ whole genome shotgun (WGS) entry which is preliminary data.</text>
</comment>
<proteinExistence type="predicted"/>
<keyword evidence="1" id="KW-0472">Membrane</keyword>
<gene>
    <name evidence="2" type="ORF">IAC77_03155</name>
</gene>
<sequence>MDSVELVPPTPLMSELQAATPLIDVVIPFEVHVFAQSVEYEYDDALSVDVQVVFNVFNATHLVTACAGGIIVAVKIQARIK</sequence>
<reference evidence="2" key="2">
    <citation type="journal article" date="2021" name="PeerJ">
        <title>Extensive microbial diversity within the chicken gut microbiome revealed by metagenomics and culture.</title>
        <authorList>
            <person name="Gilroy R."/>
            <person name="Ravi A."/>
            <person name="Getino M."/>
            <person name="Pursley I."/>
            <person name="Horton D.L."/>
            <person name="Alikhan N.F."/>
            <person name="Baker D."/>
            <person name="Gharbi K."/>
            <person name="Hall N."/>
            <person name="Watson M."/>
            <person name="Adriaenssens E.M."/>
            <person name="Foster-Nyarko E."/>
            <person name="Jarju S."/>
            <person name="Secka A."/>
            <person name="Antonio M."/>
            <person name="Oren A."/>
            <person name="Chaudhuri R.R."/>
            <person name="La Ragione R."/>
            <person name="Hildebrand F."/>
            <person name="Pallen M.J."/>
        </authorList>
    </citation>
    <scope>NUCLEOTIDE SEQUENCE</scope>
    <source>
        <strain evidence="2">B1-16210</strain>
    </source>
</reference>
<dbReference type="EMBL" id="JADINE010000039">
    <property type="protein sequence ID" value="MBO8407433.1"/>
    <property type="molecule type" value="Genomic_DNA"/>
</dbReference>
<keyword evidence="1" id="KW-0812">Transmembrane</keyword>
<keyword evidence="1" id="KW-1133">Transmembrane helix</keyword>
<protein>
    <submittedName>
        <fullName evidence="2">Uncharacterized protein</fullName>
    </submittedName>
</protein>
<evidence type="ECO:0000313" key="3">
    <source>
        <dbReference type="Proteomes" id="UP000721442"/>
    </source>
</evidence>
<organism evidence="2 3">
    <name type="scientific">Candidatus Enterousia excrementavium</name>
    <dbReference type="NCBI Taxonomy" id="2840789"/>
    <lineage>
        <taxon>Bacteria</taxon>
        <taxon>Pseudomonadati</taxon>
        <taxon>Pseudomonadota</taxon>
        <taxon>Alphaproteobacteria</taxon>
        <taxon>Candidatus Enterousia</taxon>
    </lineage>
</organism>
<evidence type="ECO:0000313" key="2">
    <source>
        <dbReference type="EMBL" id="MBO8407433.1"/>
    </source>
</evidence>
<dbReference type="AlphaFoldDB" id="A0A940ICH8"/>
<name>A0A940ICH8_9PROT</name>
<accession>A0A940ICH8</accession>
<reference evidence="2" key="1">
    <citation type="submission" date="2020-10" db="EMBL/GenBank/DDBJ databases">
        <authorList>
            <person name="Gilroy R."/>
        </authorList>
    </citation>
    <scope>NUCLEOTIDE SEQUENCE</scope>
    <source>
        <strain evidence="2">B1-16210</strain>
    </source>
</reference>
<dbReference type="Proteomes" id="UP000721442">
    <property type="component" value="Unassembled WGS sequence"/>
</dbReference>